<dbReference type="EMBL" id="FNIE01000001">
    <property type="protein sequence ID" value="SDM70554.1"/>
    <property type="molecule type" value="Genomic_DNA"/>
</dbReference>
<gene>
    <name evidence="1" type="ORF">SAMN05216259_101245</name>
</gene>
<dbReference type="Pfam" id="PF04978">
    <property type="entry name" value="MST"/>
    <property type="match status" value="1"/>
</dbReference>
<dbReference type="RefSeq" id="WP_093782329.1">
    <property type="nucleotide sequence ID" value="NZ_FNIE01000001.1"/>
</dbReference>
<dbReference type="AlphaFoldDB" id="A0A1G9VEC1"/>
<keyword evidence="2" id="KW-1185">Reference proteome</keyword>
<dbReference type="InterPro" id="IPR034660">
    <property type="entry name" value="DinB/YfiT-like"/>
</dbReference>
<dbReference type="Proteomes" id="UP000199341">
    <property type="component" value="Unassembled WGS sequence"/>
</dbReference>
<evidence type="ECO:0000313" key="2">
    <source>
        <dbReference type="Proteomes" id="UP000199341"/>
    </source>
</evidence>
<protein>
    <submittedName>
        <fullName evidence="1">Uncharacterized damage-inducible protein DinB (Forms a four-helix bundle)</fullName>
    </submittedName>
</protein>
<dbReference type="STRING" id="310781.SAMN05216259_101245"/>
<evidence type="ECO:0000313" key="1">
    <source>
        <dbReference type="EMBL" id="SDM70554.1"/>
    </source>
</evidence>
<dbReference type="Gene3D" id="1.20.120.450">
    <property type="entry name" value="dinb family like domain"/>
    <property type="match status" value="1"/>
</dbReference>
<name>A0A1G9VEC1_9ACTN</name>
<reference evidence="1 2" key="1">
    <citation type="submission" date="2016-10" db="EMBL/GenBank/DDBJ databases">
        <authorList>
            <person name="de Groot N.N."/>
        </authorList>
    </citation>
    <scope>NUCLEOTIDE SEQUENCE [LARGE SCALE GENOMIC DNA]</scope>
    <source>
        <strain evidence="1 2">CGMCC 4.2022</strain>
    </source>
</reference>
<dbReference type="InterPro" id="IPR007061">
    <property type="entry name" value="MST-like"/>
</dbReference>
<dbReference type="SUPFAM" id="SSF109854">
    <property type="entry name" value="DinB/YfiT-like putative metalloenzymes"/>
    <property type="match status" value="1"/>
</dbReference>
<accession>A0A1G9VEC1</accession>
<dbReference type="OrthoDB" id="4548523at2"/>
<proteinExistence type="predicted"/>
<sequence length="171" mass="18900">MVERHGGADPEVERLLRWLEGQRRHVLGAIEGLDEEALHRRVLPSGWNCVGLLQHLALDVERFWFRAVLPGDAEVIAGFDTIEDAWQVPADTPSAQVLAGYRRECALADAAVIAAGSADAPLAWWPPAFGDPHLHTLRDVLLHVITETSCHAGHLDAVREQMDGKQWLVLT</sequence>
<organism evidence="1 2">
    <name type="scientific">Actinacidiphila guanduensis</name>
    <dbReference type="NCBI Taxonomy" id="310781"/>
    <lineage>
        <taxon>Bacteria</taxon>
        <taxon>Bacillati</taxon>
        <taxon>Actinomycetota</taxon>
        <taxon>Actinomycetes</taxon>
        <taxon>Kitasatosporales</taxon>
        <taxon>Streptomycetaceae</taxon>
        <taxon>Actinacidiphila</taxon>
    </lineage>
</organism>